<feature type="domain" description="AMP-binding enzyme C-terminal" evidence="2">
    <location>
        <begin position="458"/>
        <end position="541"/>
    </location>
</feature>
<dbReference type="InterPro" id="IPR042099">
    <property type="entry name" value="ANL_N_sf"/>
</dbReference>
<reference evidence="3" key="1">
    <citation type="submission" date="2017-12" db="EMBL/GenBank/DDBJ databases">
        <title>Genome Sequencing Reveals a Rich Biosynthetic Potential.</title>
        <authorList>
            <person name="Bertrand R.L."/>
            <person name="Abdel-Hameed M.E."/>
            <person name="Sorensen J.L."/>
        </authorList>
    </citation>
    <scope>NUCLEOTIDE SEQUENCE</scope>
</reference>
<keyword evidence="3" id="KW-0436">Ligase</keyword>
<evidence type="ECO:0000259" key="2">
    <source>
        <dbReference type="Pfam" id="PF13193"/>
    </source>
</evidence>
<dbReference type="InterPro" id="IPR020845">
    <property type="entry name" value="AMP-binding_CS"/>
</dbReference>
<proteinExistence type="predicted"/>
<dbReference type="Pfam" id="PF13193">
    <property type="entry name" value="AMP-binding_C"/>
    <property type="match status" value="1"/>
</dbReference>
<dbReference type="EMBL" id="MG777483">
    <property type="protein sequence ID" value="AUW30921.1"/>
    <property type="molecule type" value="Genomic_DNA"/>
</dbReference>
<sequence>MASTFPDLPIFRAIASHDPHSTAIIHSRSARRFTYGELLKDVEDAKVKLYEQLKSASPESIGGQRVAFLVENGYDYVVTLLSIFACDSIAVPMSSSFPAIELRYILENSEAVALLSSRKFQEKAEETLKEGLDHIPKKPLLSIVEKRRYGSGHDEVQLVPLPMKKGGMMLYTSGTTSRPKGVLLPERVLTAQAQSLQKAWEYTTRDHLLHILPLHHIHGTVNALLTPLFAGSTIEFLFPFNVDAVWERLAAPFLADVYHRFLSSYDKLPDPTKEAIKKALAPENLRLNISGSAALPTPTKKAWTELSGGNVLLERYGMTEVGMALSCGLDFKDRVDGSVGWPLPSVQVRLVDSESNEVIPLGQEVDKDGKEREGEIQLRGPTVFEEYWRNEKATAEEFVEADDGGGKWFKTGDVATRRIVEGAGQSGQEWAKGPMYFIRGRKSTDIIKTGGEKVSALEIERELLSLPQVSEAAVVGVKSEQWGQKVAAVIVLHPAHAQTGKGGKTWSVHDMRRALKDKLVAYKVPQELKVIEEIPKNAMGKINKKALVKEIFGADA</sequence>
<dbReference type="InterPro" id="IPR045851">
    <property type="entry name" value="AMP-bd_C_sf"/>
</dbReference>
<dbReference type="CDD" id="cd05941">
    <property type="entry name" value="MCS"/>
    <property type="match status" value="1"/>
</dbReference>
<feature type="domain" description="AMP-dependent synthetase/ligase" evidence="1">
    <location>
        <begin position="12"/>
        <end position="388"/>
    </location>
</feature>
<dbReference type="PANTHER" id="PTHR43201">
    <property type="entry name" value="ACYL-COA SYNTHETASE"/>
    <property type="match status" value="1"/>
</dbReference>
<dbReference type="AlphaFoldDB" id="A0A2K9YDJ8"/>
<dbReference type="GO" id="GO:0006631">
    <property type="term" value="P:fatty acid metabolic process"/>
    <property type="evidence" value="ECO:0007669"/>
    <property type="project" value="TreeGrafter"/>
</dbReference>
<dbReference type="GO" id="GO:0031956">
    <property type="term" value="F:medium-chain fatty acid-CoA ligase activity"/>
    <property type="evidence" value="ECO:0007669"/>
    <property type="project" value="TreeGrafter"/>
</dbReference>
<organism evidence="3">
    <name type="scientific">Cladonia uncialis subsp. uncialis</name>
    <dbReference type="NCBI Taxonomy" id="180999"/>
    <lineage>
        <taxon>Eukaryota</taxon>
        <taxon>Fungi</taxon>
        <taxon>Dikarya</taxon>
        <taxon>Ascomycota</taxon>
        <taxon>Pezizomycotina</taxon>
        <taxon>Lecanoromycetes</taxon>
        <taxon>OSLEUM clade</taxon>
        <taxon>Lecanoromycetidae</taxon>
        <taxon>Lecanorales</taxon>
        <taxon>Lecanorineae</taxon>
        <taxon>Cladoniaceae</taxon>
        <taxon>Cladonia</taxon>
    </lineage>
</organism>
<dbReference type="PANTHER" id="PTHR43201:SF28">
    <property type="entry name" value="ENZYME, PUTATIVE (AFU_ORTHOLOGUE AFUA_7G01530)-RELATED"/>
    <property type="match status" value="1"/>
</dbReference>
<dbReference type="Gene3D" id="3.40.50.12780">
    <property type="entry name" value="N-terminal domain of ligase-like"/>
    <property type="match status" value="1"/>
</dbReference>
<protein>
    <submittedName>
        <fullName evidence="3">Putative 2-succinylbenzoate-CoA ligase</fullName>
    </submittedName>
</protein>
<dbReference type="Gene3D" id="3.30.300.30">
    <property type="match status" value="1"/>
</dbReference>
<name>A0A2K9YDJ8_CLAUC</name>
<dbReference type="SUPFAM" id="SSF56801">
    <property type="entry name" value="Acetyl-CoA synthetase-like"/>
    <property type="match status" value="1"/>
</dbReference>
<evidence type="ECO:0000313" key="3">
    <source>
        <dbReference type="EMBL" id="AUW30921.1"/>
    </source>
</evidence>
<dbReference type="PROSITE" id="PS00455">
    <property type="entry name" value="AMP_BINDING"/>
    <property type="match status" value="1"/>
</dbReference>
<accession>A0A2K9YDJ8</accession>
<dbReference type="InterPro" id="IPR025110">
    <property type="entry name" value="AMP-bd_C"/>
</dbReference>
<evidence type="ECO:0000259" key="1">
    <source>
        <dbReference type="Pfam" id="PF00501"/>
    </source>
</evidence>
<dbReference type="InterPro" id="IPR000873">
    <property type="entry name" value="AMP-dep_synth/lig_dom"/>
</dbReference>
<dbReference type="Pfam" id="PF00501">
    <property type="entry name" value="AMP-binding"/>
    <property type="match status" value="1"/>
</dbReference>